<dbReference type="EMBL" id="PGVA01000024">
    <property type="protein sequence ID" value="PLR82932.1"/>
    <property type="molecule type" value="Genomic_DNA"/>
</dbReference>
<comment type="caution">
    <text evidence="1">The sequence shown here is derived from an EMBL/GenBank/DDBJ whole genome shotgun (WGS) entry which is preliminary data.</text>
</comment>
<evidence type="ECO:0000313" key="4">
    <source>
        <dbReference type="Proteomes" id="UP000235114"/>
    </source>
</evidence>
<protein>
    <submittedName>
        <fullName evidence="1">Uncharacterized protein</fullName>
    </submittedName>
</protein>
<name>A0A2N5GM41_9BACI</name>
<proteinExistence type="predicted"/>
<organism evidence="1 3">
    <name type="scientific">Bacillus canaveralius</name>
    <dbReference type="NCBI Taxonomy" id="1403243"/>
    <lineage>
        <taxon>Bacteria</taxon>
        <taxon>Bacillati</taxon>
        <taxon>Bacillota</taxon>
        <taxon>Bacilli</taxon>
        <taxon>Bacillales</taxon>
        <taxon>Bacillaceae</taxon>
        <taxon>Bacillus</taxon>
    </lineage>
</organism>
<dbReference type="EMBL" id="PGVD01000028">
    <property type="protein sequence ID" value="PLR97063.1"/>
    <property type="molecule type" value="Genomic_DNA"/>
</dbReference>
<dbReference type="Proteomes" id="UP000234951">
    <property type="component" value="Unassembled WGS sequence"/>
</dbReference>
<sequence>MEKEKLFQRVETMIHSSSKKPKYMSLSTVKMADIFAVNPSDIEQGLVDLVNDGRLRKSKLTDPPFNEIYLLP</sequence>
<evidence type="ECO:0000313" key="3">
    <source>
        <dbReference type="Proteomes" id="UP000234951"/>
    </source>
</evidence>
<dbReference type="Proteomes" id="UP000235114">
    <property type="component" value="Unassembled WGS sequence"/>
</dbReference>
<reference evidence="1 3" key="1">
    <citation type="submission" date="2017-11" db="EMBL/GenBank/DDBJ databases">
        <title>Comparitive Functional Genomics of Dry Heat Resistant strains isolated from the Viking Spacecraft.</title>
        <authorList>
            <person name="Seuylemezian A."/>
            <person name="Cooper K."/>
            <person name="Vaishampayan P."/>
        </authorList>
    </citation>
    <scope>NUCLEOTIDE SEQUENCE [LARGE SCALE GENOMIC DNA]</scope>
    <source>
        <strain evidence="1 3">M4.6</strain>
    </source>
</reference>
<dbReference type="OrthoDB" id="2884594at2"/>
<dbReference type="RefSeq" id="WP_101577348.1">
    <property type="nucleotide sequence ID" value="NZ_PGVA01000024.1"/>
</dbReference>
<accession>A0A2N5GM41</accession>
<gene>
    <name evidence="1" type="ORF">CU635_10660</name>
    <name evidence="2" type="ORF">CVD25_10535</name>
</gene>
<dbReference type="AlphaFoldDB" id="A0A2N5GM41"/>
<evidence type="ECO:0000313" key="1">
    <source>
        <dbReference type="EMBL" id="PLR82932.1"/>
    </source>
</evidence>
<reference evidence="2 4" key="2">
    <citation type="submission" date="2017-12" db="EMBL/GenBank/DDBJ databases">
        <title>Comparative Functional Genomics of Dry Heat Resistant strains isolated from the Viking Spacecraft.</title>
        <authorList>
            <person name="Seuylemezian A."/>
            <person name="Cooper K."/>
            <person name="Vaishampayan P."/>
        </authorList>
    </citation>
    <scope>NUCLEOTIDE SEQUENCE [LARGE SCALE GENOMIC DNA]</scope>
    <source>
        <strain evidence="2 4">ATCC 29669</strain>
    </source>
</reference>
<keyword evidence="4" id="KW-1185">Reference proteome</keyword>
<evidence type="ECO:0000313" key="2">
    <source>
        <dbReference type="EMBL" id="PLR97063.1"/>
    </source>
</evidence>